<dbReference type="AlphaFoldDB" id="B1T0P2"/>
<protein>
    <recommendedName>
        <fullName evidence="4">Type III secretion protein HrpB7</fullName>
    </recommendedName>
</protein>
<dbReference type="RefSeq" id="WP_006757349.1">
    <property type="nucleotide sequence ID" value="NZ_ABLK01000027.1"/>
</dbReference>
<name>B1T0P2_9BURK</name>
<evidence type="ECO:0000313" key="2">
    <source>
        <dbReference type="EMBL" id="EDT42867.1"/>
    </source>
</evidence>
<accession>B1T0P2</accession>
<evidence type="ECO:0000313" key="3">
    <source>
        <dbReference type="Proteomes" id="UP000004814"/>
    </source>
</evidence>
<keyword evidence="1" id="KW-0175">Coiled coil</keyword>
<sequence>MIDAKRRIAALACARQRLIRQDDRLRKRIASLSREREAIELACDEQRARVQEIDQAVVRERSRIDAMTRNGQLVPIDVLMQSNRCVDSFSRERATLVARLDRLVEEAGSKESETAQAWRAVAMNGLRDTIYAESIDVIRNKVTAHRDRRVDEEAEEMAWMCRVAAARIDE</sequence>
<dbReference type="Proteomes" id="UP000004814">
    <property type="component" value="Unassembled WGS sequence"/>
</dbReference>
<evidence type="ECO:0000256" key="1">
    <source>
        <dbReference type="SAM" id="Coils"/>
    </source>
</evidence>
<gene>
    <name evidence="2" type="ORF">BamMEX5DRAFT_1358</name>
</gene>
<feature type="coiled-coil region" evidence="1">
    <location>
        <begin position="15"/>
        <end position="49"/>
    </location>
</feature>
<organism evidence="2 3">
    <name type="scientific">Burkholderia ambifaria MEX-5</name>
    <dbReference type="NCBI Taxonomy" id="396597"/>
    <lineage>
        <taxon>Bacteria</taxon>
        <taxon>Pseudomonadati</taxon>
        <taxon>Pseudomonadota</taxon>
        <taxon>Betaproteobacteria</taxon>
        <taxon>Burkholderiales</taxon>
        <taxon>Burkholderiaceae</taxon>
        <taxon>Burkholderia</taxon>
        <taxon>Burkholderia cepacia complex</taxon>
    </lineage>
</organism>
<dbReference type="EMBL" id="ABLK01000027">
    <property type="protein sequence ID" value="EDT42867.1"/>
    <property type="molecule type" value="Genomic_DNA"/>
</dbReference>
<evidence type="ECO:0008006" key="4">
    <source>
        <dbReference type="Google" id="ProtNLM"/>
    </source>
</evidence>
<proteinExistence type="predicted"/>
<reference evidence="2 3" key="1">
    <citation type="submission" date="2008-03" db="EMBL/GenBank/DDBJ databases">
        <title>Sequencing of the draft genome and assembly of Burkholderia ambifaria MEX-5.</title>
        <authorList>
            <consortium name="US DOE Joint Genome Institute (JGI-PGF)"/>
            <person name="Copeland A."/>
            <person name="Lucas S."/>
            <person name="Lapidus A."/>
            <person name="Glavina del Rio T."/>
            <person name="Dalin E."/>
            <person name="Tice H."/>
            <person name="Bruce D."/>
            <person name="Goodwin L."/>
            <person name="Pitluck S."/>
            <person name="Larimer F."/>
            <person name="Land M.L."/>
            <person name="Hauser L."/>
            <person name="Tiedje J."/>
            <person name="Richardson P."/>
        </authorList>
    </citation>
    <scope>NUCLEOTIDE SEQUENCE [LARGE SCALE GENOMIC DNA]</scope>
    <source>
        <strain evidence="2 3">MEX-5</strain>
    </source>
</reference>
<dbReference type="PATRIC" id="fig|396597.7.peg.6971"/>
<comment type="caution">
    <text evidence="2">The sequence shown here is derived from an EMBL/GenBank/DDBJ whole genome shotgun (WGS) entry which is preliminary data.</text>
</comment>